<evidence type="ECO:0000256" key="4">
    <source>
        <dbReference type="ARBA" id="ARBA00022723"/>
    </source>
</evidence>
<organism evidence="8 9">
    <name type="scientific">Apiospora phragmitis</name>
    <dbReference type="NCBI Taxonomy" id="2905665"/>
    <lineage>
        <taxon>Eukaryota</taxon>
        <taxon>Fungi</taxon>
        <taxon>Dikarya</taxon>
        <taxon>Ascomycota</taxon>
        <taxon>Pezizomycotina</taxon>
        <taxon>Sordariomycetes</taxon>
        <taxon>Xylariomycetidae</taxon>
        <taxon>Amphisphaeriales</taxon>
        <taxon>Apiosporaceae</taxon>
        <taxon>Apiospora</taxon>
    </lineage>
</organism>
<dbReference type="InterPro" id="IPR001128">
    <property type="entry name" value="Cyt_P450"/>
</dbReference>
<proteinExistence type="inferred from homology"/>
<evidence type="ECO:0000256" key="6">
    <source>
        <dbReference type="RuleBase" id="RU000461"/>
    </source>
</evidence>
<comment type="similarity">
    <text evidence="2 6">Belongs to the cytochrome P450 family.</text>
</comment>
<feature type="region of interest" description="Disordered" evidence="7">
    <location>
        <begin position="50"/>
        <end position="74"/>
    </location>
</feature>
<dbReference type="SUPFAM" id="SSF48264">
    <property type="entry name" value="Cytochrome P450"/>
    <property type="match status" value="1"/>
</dbReference>
<feature type="compositionally biased region" description="Low complexity" evidence="7">
    <location>
        <begin position="56"/>
        <end position="65"/>
    </location>
</feature>
<evidence type="ECO:0000256" key="7">
    <source>
        <dbReference type="SAM" id="MobiDB-lite"/>
    </source>
</evidence>
<keyword evidence="4 6" id="KW-0479">Metal-binding</keyword>
<evidence type="ECO:0000313" key="8">
    <source>
        <dbReference type="EMBL" id="KAK8073993.1"/>
    </source>
</evidence>
<dbReference type="PANTHER" id="PTHR24305:SF166">
    <property type="entry name" value="CYTOCHROME P450 12A4, MITOCHONDRIAL-RELATED"/>
    <property type="match status" value="1"/>
</dbReference>
<protein>
    <recommendedName>
        <fullName evidence="10">Cytochrome P450</fullName>
    </recommendedName>
</protein>
<evidence type="ECO:0000256" key="1">
    <source>
        <dbReference type="ARBA" id="ARBA00001971"/>
    </source>
</evidence>
<dbReference type="PANTHER" id="PTHR24305">
    <property type="entry name" value="CYTOCHROME P450"/>
    <property type="match status" value="1"/>
</dbReference>
<reference evidence="8 9" key="1">
    <citation type="submission" date="2023-01" db="EMBL/GenBank/DDBJ databases">
        <title>Analysis of 21 Apiospora genomes using comparative genomics revels a genus with tremendous synthesis potential of carbohydrate active enzymes and secondary metabolites.</title>
        <authorList>
            <person name="Sorensen T."/>
        </authorList>
    </citation>
    <scope>NUCLEOTIDE SEQUENCE [LARGE SCALE GENOMIC DNA]</scope>
    <source>
        <strain evidence="8 9">CBS 135458</strain>
    </source>
</reference>
<comment type="caution">
    <text evidence="8">The sequence shown here is derived from an EMBL/GenBank/DDBJ whole genome shotgun (WGS) entry which is preliminary data.</text>
</comment>
<evidence type="ECO:0000256" key="3">
    <source>
        <dbReference type="ARBA" id="ARBA00022617"/>
    </source>
</evidence>
<keyword evidence="9" id="KW-1185">Reference proteome</keyword>
<keyword evidence="6" id="KW-0560">Oxidoreductase</keyword>
<evidence type="ECO:0000256" key="2">
    <source>
        <dbReference type="ARBA" id="ARBA00010617"/>
    </source>
</evidence>
<keyword evidence="5 6" id="KW-0408">Iron</keyword>
<dbReference type="InterPro" id="IPR017972">
    <property type="entry name" value="Cyt_P450_CS"/>
</dbReference>
<dbReference type="GeneID" id="92089364"/>
<dbReference type="Pfam" id="PF00067">
    <property type="entry name" value="p450"/>
    <property type="match status" value="1"/>
</dbReference>
<dbReference type="RefSeq" id="XP_066718468.1">
    <property type="nucleotide sequence ID" value="XM_066856301.1"/>
</dbReference>
<dbReference type="PROSITE" id="PS00086">
    <property type="entry name" value="CYTOCHROME_P450"/>
    <property type="match status" value="1"/>
</dbReference>
<accession>A0ABR1VRX0</accession>
<name>A0ABR1VRX0_9PEZI</name>
<evidence type="ECO:0008006" key="10">
    <source>
        <dbReference type="Google" id="ProtNLM"/>
    </source>
</evidence>
<keyword evidence="3 6" id="KW-0349">Heme</keyword>
<dbReference type="Proteomes" id="UP001480595">
    <property type="component" value="Unassembled WGS sequence"/>
</dbReference>
<evidence type="ECO:0000256" key="5">
    <source>
        <dbReference type="ARBA" id="ARBA00023004"/>
    </source>
</evidence>
<evidence type="ECO:0000313" key="9">
    <source>
        <dbReference type="Proteomes" id="UP001480595"/>
    </source>
</evidence>
<sequence length="170" mass="19317">MLLKGGSSHRLPPGTKVYLSAPGVHYHPKYWPNPEAFGPHRWVDRSWTYSDHHRGPQQQQQPQPQQKRKSVASDATRHMRGMYLTFSDGARACLGRKFAQAEFMAFFATFLRQCRVELRPGTDAGEAEARPRRQGIWEAHAFTALPLTPDGKAQSLGRSLVVPDLVRQWL</sequence>
<dbReference type="Gene3D" id="1.10.630.10">
    <property type="entry name" value="Cytochrome P450"/>
    <property type="match status" value="1"/>
</dbReference>
<gene>
    <name evidence="8" type="ORF">PG994_004892</name>
</gene>
<dbReference type="InterPro" id="IPR036396">
    <property type="entry name" value="Cyt_P450_sf"/>
</dbReference>
<dbReference type="InterPro" id="IPR050121">
    <property type="entry name" value="Cytochrome_P450_monoxygenase"/>
</dbReference>
<comment type="cofactor">
    <cofactor evidence="1">
        <name>heme</name>
        <dbReference type="ChEBI" id="CHEBI:30413"/>
    </cofactor>
</comment>
<keyword evidence="6" id="KW-0503">Monooxygenase</keyword>
<dbReference type="EMBL" id="JAQQWL010000005">
    <property type="protein sequence ID" value="KAK8073993.1"/>
    <property type="molecule type" value="Genomic_DNA"/>
</dbReference>